<evidence type="ECO:0000313" key="7">
    <source>
        <dbReference type="EMBL" id="UOE20626.1"/>
    </source>
</evidence>
<name>A0AA97LZ20_9ACTN</name>
<accession>A0AA97LZ20</accession>
<evidence type="ECO:0000256" key="5">
    <source>
        <dbReference type="SAM" id="Phobius"/>
    </source>
</evidence>
<keyword evidence="8" id="KW-1185">Reference proteome</keyword>
<reference evidence="7" key="1">
    <citation type="submission" date="2020-10" db="EMBL/GenBank/DDBJ databases">
        <title>De novo genome project of the cellulose decomposer Thermobifida halotolerans type strain.</title>
        <authorList>
            <person name="Nagy I."/>
            <person name="Horvath B."/>
            <person name="Kukolya J."/>
            <person name="Nagy I."/>
            <person name="Orsini M."/>
        </authorList>
    </citation>
    <scope>NUCLEOTIDE SEQUENCE</scope>
    <source>
        <strain evidence="7">DSM 44931</strain>
    </source>
</reference>
<organism evidence="7 8">
    <name type="scientific">Thermobifida halotolerans</name>
    <dbReference type="NCBI Taxonomy" id="483545"/>
    <lineage>
        <taxon>Bacteria</taxon>
        <taxon>Bacillati</taxon>
        <taxon>Actinomycetota</taxon>
        <taxon>Actinomycetes</taxon>
        <taxon>Streptosporangiales</taxon>
        <taxon>Nocardiopsidaceae</taxon>
        <taxon>Thermobifida</taxon>
    </lineage>
</organism>
<keyword evidence="3 5" id="KW-1133">Transmembrane helix</keyword>
<dbReference type="KEGG" id="thao:NI17_005265"/>
<dbReference type="RefSeq" id="WP_068692000.1">
    <property type="nucleotide sequence ID" value="NZ_CP063196.1"/>
</dbReference>
<dbReference type="AlphaFoldDB" id="A0AA97LZ20"/>
<evidence type="ECO:0000259" key="6">
    <source>
        <dbReference type="Pfam" id="PF06271"/>
    </source>
</evidence>
<feature type="transmembrane region" description="Helical" evidence="5">
    <location>
        <begin position="14"/>
        <end position="35"/>
    </location>
</feature>
<evidence type="ECO:0000256" key="3">
    <source>
        <dbReference type="ARBA" id="ARBA00022989"/>
    </source>
</evidence>
<evidence type="ECO:0000256" key="2">
    <source>
        <dbReference type="ARBA" id="ARBA00022692"/>
    </source>
</evidence>
<dbReference type="Pfam" id="PF06271">
    <property type="entry name" value="RDD"/>
    <property type="match status" value="1"/>
</dbReference>
<gene>
    <name evidence="7" type="ORF">NI17_005265</name>
</gene>
<dbReference type="EMBL" id="CP063196">
    <property type="protein sequence ID" value="UOE20626.1"/>
    <property type="molecule type" value="Genomic_DNA"/>
</dbReference>
<protein>
    <submittedName>
        <fullName evidence="7">RDD family protein</fullName>
    </submittedName>
</protein>
<evidence type="ECO:0000256" key="1">
    <source>
        <dbReference type="ARBA" id="ARBA00004141"/>
    </source>
</evidence>
<dbReference type="GO" id="GO:0016020">
    <property type="term" value="C:membrane"/>
    <property type="evidence" value="ECO:0007669"/>
    <property type="project" value="UniProtKB-SubCell"/>
</dbReference>
<dbReference type="InterPro" id="IPR010432">
    <property type="entry name" value="RDD"/>
</dbReference>
<feature type="domain" description="RDD" evidence="6">
    <location>
        <begin position="10"/>
        <end position="162"/>
    </location>
</feature>
<evidence type="ECO:0000256" key="4">
    <source>
        <dbReference type="ARBA" id="ARBA00023136"/>
    </source>
</evidence>
<keyword evidence="2 5" id="KW-0812">Transmembrane</keyword>
<comment type="subcellular location">
    <subcellularLocation>
        <location evidence="1">Membrane</location>
        <topology evidence="1">Multi-pass membrane protein</topology>
    </subcellularLocation>
</comment>
<keyword evidence="4 5" id="KW-0472">Membrane</keyword>
<dbReference type="Proteomes" id="UP000265719">
    <property type="component" value="Chromosome"/>
</dbReference>
<evidence type="ECO:0000313" key="8">
    <source>
        <dbReference type="Proteomes" id="UP000265719"/>
    </source>
</evidence>
<sequence length="181" mass="18651">MGTTPDVDLPVRRALATGVDYALLASAPALAWLLVGRRRAASAAVAAPAAGARLGVGLGLTLPAVAALAWAEARGATPGKRLLRLRVSDLSGRPPGYRRALTRLLAKTALPWELGHQAVWDFFGGAQARGTALAAAAYAAVGAQAVAAVRGSGRTYADLLAGTRVDRAERPEREAGEHTSR</sequence>
<proteinExistence type="predicted"/>